<reference evidence="5 6" key="1">
    <citation type="submission" date="2018-10" db="EMBL/GenBank/DDBJ databases">
        <title>Aeromicrobium sp. 9W16Y-2 whole genome shotgun sequence.</title>
        <authorList>
            <person name="Li F."/>
        </authorList>
    </citation>
    <scope>NUCLEOTIDE SEQUENCE [LARGE SCALE GENOMIC DNA]</scope>
    <source>
        <strain evidence="5 6">9W16Y-2</strain>
    </source>
</reference>
<dbReference type="PANTHER" id="PTHR33392">
    <property type="entry name" value="POLYISOPRENYL-TEICHOIC ACID--PEPTIDOGLYCAN TEICHOIC ACID TRANSFERASE TAGU"/>
    <property type="match status" value="1"/>
</dbReference>
<keyword evidence="3" id="KW-0472">Membrane</keyword>
<evidence type="ECO:0000256" key="2">
    <source>
        <dbReference type="SAM" id="MobiDB-lite"/>
    </source>
</evidence>
<feature type="compositionally biased region" description="Basic and acidic residues" evidence="2">
    <location>
        <begin position="459"/>
        <end position="468"/>
    </location>
</feature>
<protein>
    <submittedName>
        <fullName evidence="5">LytR family transcriptional regulator</fullName>
    </submittedName>
</protein>
<dbReference type="Gene3D" id="3.40.630.190">
    <property type="entry name" value="LCP protein"/>
    <property type="match status" value="1"/>
</dbReference>
<feature type="transmembrane region" description="Helical" evidence="3">
    <location>
        <begin position="124"/>
        <end position="147"/>
    </location>
</feature>
<feature type="transmembrane region" description="Helical" evidence="3">
    <location>
        <begin position="92"/>
        <end position="112"/>
    </location>
</feature>
<comment type="similarity">
    <text evidence="1">Belongs to the LytR/CpsA/Psr (LCP) family.</text>
</comment>
<dbReference type="PANTHER" id="PTHR33392:SF6">
    <property type="entry name" value="POLYISOPRENYL-TEICHOIC ACID--PEPTIDOGLYCAN TEICHOIC ACID TRANSFERASE TAGU"/>
    <property type="match status" value="1"/>
</dbReference>
<dbReference type="InterPro" id="IPR050922">
    <property type="entry name" value="LytR/CpsA/Psr_CW_biosynth"/>
</dbReference>
<evidence type="ECO:0000259" key="4">
    <source>
        <dbReference type="Pfam" id="PF03816"/>
    </source>
</evidence>
<dbReference type="InterPro" id="IPR004474">
    <property type="entry name" value="LytR_CpsA_psr"/>
</dbReference>
<feature type="region of interest" description="Disordered" evidence="2">
    <location>
        <begin position="453"/>
        <end position="477"/>
    </location>
</feature>
<keyword evidence="3" id="KW-1133">Transmembrane helix</keyword>
<feature type="domain" description="Cell envelope-related transcriptional attenuator" evidence="4">
    <location>
        <begin position="193"/>
        <end position="362"/>
    </location>
</feature>
<proteinExistence type="inferred from homology"/>
<comment type="caution">
    <text evidence="5">The sequence shown here is derived from an EMBL/GenBank/DDBJ whole genome shotgun (WGS) entry which is preliminary data.</text>
</comment>
<evidence type="ECO:0000313" key="6">
    <source>
        <dbReference type="Proteomes" id="UP000282515"/>
    </source>
</evidence>
<accession>A0A3L8PH95</accession>
<gene>
    <name evidence="5" type="ORF">D9V41_15535</name>
</gene>
<evidence type="ECO:0000313" key="5">
    <source>
        <dbReference type="EMBL" id="RLV54636.1"/>
    </source>
</evidence>
<dbReference type="NCBIfam" id="TIGR00350">
    <property type="entry name" value="lytR_cpsA_psr"/>
    <property type="match status" value="1"/>
</dbReference>
<dbReference type="Proteomes" id="UP000282515">
    <property type="component" value="Unassembled WGS sequence"/>
</dbReference>
<dbReference type="RefSeq" id="WP_121795503.1">
    <property type="nucleotide sequence ID" value="NZ_RDBF01000016.1"/>
</dbReference>
<name>A0A3L8PH95_9ACTN</name>
<keyword evidence="6" id="KW-1185">Reference proteome</keyword>
<dbReference type="OrthoDB" id="3573673at2"/>
<dbReference type="AlphaFoldDB" id="A0A3L8PH95"/>
<organism evidence="5 6">
    <name type="scientific">Aeromicrobium phragmitis</name>
    <dbReference type="NCBI Taxonomy" id="2478914"/>
    <lineage>
        <taxon>Bacteria</taxon>
        <taxon>Bacillati</taxon>
        <taxon>Actinomycetota</taxon>
        <taxon>Actinomycetes</taxon>
        <taxon>Propionibacteriales</taxon>
        <taxon>Nocardioidaceae</taxon>
        <taxon>Aeromicrobium</taxon>
    </lineage>
</organism>
<evidence type="ECO:0000256" key="1">
    <source>
        <dbReference type="ARBA" id="ARBA00006068"/>
    </source>
</evidence>
<dbReference type="EMBL" id="RDBF01000016">
    <property type="protein sequence ID" value="RLV54636.1"/>
    <property type="molecule type" value="Genomic_DNA"/>
</dbReference>
<sequence length="477" mass="51364">MSNVRYSVMGGSYGDPAGASARIQFRRALTLALMTIVMPGSAQLVHGNRTVGRIAVRVWLGVLGVVVVLLFVSLTSRSLLFEIGTNGLLLTLGRWLLIAGAVAWAALLVDAWRLGRPRELRRGHLAVSAGLNGVLCFAVAGALFFAAHAVSVVDGFAGAVFASTAASGPHEGRYNVLLLGSDSGDDREGMRPDSINVASIDAETGRAVLIGLPRNLEDVPFPEGSVMDQEFPDGFDCEGCYLNAVNTWAEDHADLFGEEDPGIDATMDAVEEITGLKLNYYAMINMAGFEHLIDAVGGVTVNVRERTAIDGIGSPISGYIEPGERTLNGYEALWYARSRVLNDDWSRMGRQKCVLNAMVQQLSPQKVVMNMQKIADSSQAMIETDIPRQDLNVFMDLALKTRNEPLSSVSLVPPEIHTGNPDYDKVRRMISDAIAVAEGRPEATAVMVSTSLGMADPNPEVKDPRKANQAENLDETC</sequence>
<feature type="transmembrane region" description="Helical" evidence="3">
    <location>
        <begin position="58"/>
        <end position="80"/>
    </location>
</feature>
<keyword evidence="3" id="KW-0812">Transmembrane</keyword>
<dbReference type="Pfam" id="PF03816">
    <property type="entry name" value="LytR_cpsA_psr"/>
    <property type="match status" value="1"/>
</dbReference>
<evidence type="ECO:0000256" key="3">
    <source>
        <dbReference type="SAM" id="Phobius"/>
    </source>
</evidence>